<accession>A0A8J6XP84</accession>
<evidence type="ECO:0000313" key="2">
    <source>
        <dbReference type="Proteomes" id="UP000629098"/>
    </source>
</evidence>
<comment type="caution">
    <text evidence="1">The sequence shown here is derived from an EMBL/GenBank/DDBJ whole genome shotgun (WGS) entry which is preliminary data.</text>
</comment>
<name>A0A8J6XP84_9CYAN</name>
<evidence type="ECO:0000313" key="1">
    <source>
        <dbReference type="EMBL" id="MBD2776907.1"/>
    </source>
</evidence>
<sequence length="51" mass="5866">MYFSSRRIAEELNNPDCIRSPNVQATPKARSRFLSLAAMSEIESHAKTQRR</sequence>
<dbReference type="EMBL" id="JACXAE010000099">
    <property type="protein sequence ID" value="MBD2776907.1"/>
    <property type="molecule type" value="Genomic_DNA"/>
</dbReference>
<proteinExistence type="predicted"/>
<dbReference type="Proteomes" id="UP000629098">
    <property type="component" value="Unassembled WGS sequence"/>
</dbReference>
<keyword evidence="2" id="KW-1185">Reference proteome</keyword>
<dbReference type="RefSeq" id="WP_190835977.1">
    <property type="nucleotide sequence ID" value="NZ_CAWPPI010000099.1"/>
</dbReference>
<reference evidence="1" key="1">
    <citation type="submission" date="2020-09" db="EMBL/GenBank/DDBJ databases">
        <title>Iningainema tapete sp. nov. (Scytonemataceae, Cyanobacteria) from greenhouses in central Florida (USA) produces two types of nodularin with biosynthetic potential for microcystin-LR and anabaenopeptins.</title>
        <authorList>
            <person name="Berthold D.E."/>
            <person name="Lefler F.W."/>
            <person name="Huang I.-S."/>
            <person name="Abdulla H."/>
            <person name="Zimba P.V."/>
            <person name="Laughinghouse H.D. IV."/>
        </authorList>
    </citation>
    <scope>NUCLEOTIDE SEQUENCE</scope>
    <source>
        <strain evidence="1">BLCCT55</strain>
    </source>
</reference>
<organism evidence="1 2">
    <name type="scientific">Iningainema tapete BLCC-T55</name>
    <dbReference type="NCBI Taxonomy" id="2748662"/>
    <lineage>
        <taxon>Bacteria</taxon>
        <taxon>Bacillati</taxon>
        <taxon>Cyanobacteriota</taxon>
        <taxon>Cyanophyceae</taxon>
        <taxon>Nostocales</taxon>
        <taxon>Scytonemataceae</taxon>
        <taxon>Iningainema tapete</taxon>
    </lineage>
</organism>
<dbReference type="AlphaFoldDB" id="A0A8J6XP84"/>
<gene>
    <name evidence="1" type="ORF">ICL16_33870</name>
</gene>
<protein>
    <submittedName>
        <fullName evidence="1">Uncharacterized protein</fullName>
    </submittedName>
</protein>